<evidence type="ECO:0000256" key="5">
    <source>
        <dbReference type="ARBA" id="ARBA00022842"/>
    </source>
</evidence>
<dbReference type="EMBL" id="WHPC01000005">
    <property type="protein sequence ID" value="MPV35973.1"/>
    <property type="molecule type" value="Genomic_DNA"/>
</dbReference>
<dbReference type="InterPro" id="IPR002582">
    <property type="entry name" value="ACPS"/>
</dbReference>
<evidence type="ECO:0000256" key="6">
    <source>
        <dbReference type="ARBA" id="ARBA00023098"/>
    </source>
</evidence>
<evidence type="ECO:0000313" key="10">
    <source>
        <dbReference type="EMBL" id="MPV35973.1"/>
    </source>
</evidence>
<comment type="subcellular location">
    <subcellularLocation>
        <location evidence="8">Cytoplasm</location>
    </subcellularLocation>
</comment>
<name>A0A6N7EFK8_9MICO</name>
<feature type="domain" description="4'-phosphopantetheinyl transferase" evidence="9">
    <location>
        <begin position="9"/>
        <end position="107"/>
    </location>
</feature>
<evidence type="ECO:0000256" key="1">
    <source>
        <dbReference type="ARBA" id="ARBA00022516"/>
    </source>
</evidence>
<gene>
    <name evidence="8 10" type="primary">acpS</name>
    <name evidence="10" type="ORF">GB881_02730</name>
</gene>
<keyword evidence="7 8" id="KW-0275">Fatty acid biosynthesis</keyword>
<dbReference type="HAMAP" id="MF_00101">
    <property type="entry name" value="AcpS"/>
    <property type="match status" value="1"/>
</dbReference>
<dbReference type="SUPFAM" id="SSF56214">
    <property type="entry name" value="4'-phosphopantetheinyl transferase"/>
    <property type="match status" value="1"/>
</dbReference>
<dbReference type="Gene3D" id="3.90.470.20">
    <property type="entry name" value="4'-phosphopantetheinyl transferase domain"/>
    <property type="match status" value="1"/>
</dbReference>
<keyword evidence="8" id="KW-0963">Cytoplasm</keyword>
<dbReference type="GO" id="GO:0005737">
    <property type="term" value="C:cytoplasm"/>
    <property type="evidence" value="ECO:0007669"/>
    <property type="project" value="UniProtKB-SubCell"/>
</dbReference>
<comment type="function">
    <text evidence="8">Transfers the 4'-phosphopantetheine moiety from coenzyme A to a Ser of acyl-carrier-protein.</text>
</comment>
<keyword evidence="5 8" id="KW-0460">Magnesium</keyword>
<comment type="caution">
    <text evidence="10">The sequence shown here is derived from an EMBL/GenBank/DDBJ whole genome shotgun (WGS) entry which is preliminary data.</text>
</comment>
<dbReference type="GO" id="GO:0008897">
    <property type="term" value="F:holo-[acyl-carrier-protein] synthase activity"/>
    <property type="evidence" value="ECO:0007669"/>
    <property type="project" value="UniProtKB-UniRule"/>
</dbReference>
<evidence type="ECO:0000313" key="11">
    <source>
        <dbReference type="Proteomes" id="UP000437709"/>
    </source>
</evidence>
<dbReference type="OrthoDB" id="517356at2"/>
<dbReference type="GO" id="GO:0000287">
    <property type="term" value="F:magnesium ion binding"/>
    <property type="evidence" value="ECO:0007669"/>
    <property type="project" value="UniProtKB-UniRule"/>
</dbReference>
<protein>
    <recommendedName>
        <fullName evidence="8">Holo-[acyl-carrier-protein] synthase</fullName>
        <shortName evidence="8">Holo-ACP synthase</shortName>
        <ecNumber evidence="8">2.7.8.7</ecNumber>
    </recommendedName>
    <alternativeName>
        <fullName evidence="8">4'-phosphopantetheinyl transferase AcpS</fullName>
    </alternativeName>
</protein>
<evidence type="ECO:0000256" key="4">
    <source>
        <dbReference type="ARBA" id="ARBA00022832"/>
    </source>
</evidence>
<evidence type="ECO:0000256" key="7">
    <source>
        <dbReference type="ARBA" id="ARBA00023160"/>
    </source>
</evidence>
<dbReference type="GO" id="GO:0006633">
    <property type="term" value="P:fatty acid biosynthetic process"/>
    <property type="evidence" value="ECO:0007669"/>
    <property type="project" value="UniProtKB-UniRule"/>
</dbReference>
<proteinExistence type="inferred from homology"/>
<dbReference type="InterPro" id="IPR004568">
    <property type="entry name" value="Ppantetheine-prot_Trfase_dom"/>
</dbReference>
<comment type="cofactor">
    <cofactor evidence="8">
        <name>Mg(2+)</name>
        <dbReference type="ChEBI" id="CHEBI:18420"/>
    </cofactor>
</comment>
<feature type="binding site" evidence="8">
    <location>
        <position position="11"/>
    </location>
    <ligand>
        <name>Mg(2+)</name>
        <dbReference type="ChEBI" id="CHEBI:18420"/>
    </ligand>
</feature>
<dbReference type="InterPro" id="IPR037143">
    <property type="entry name" value="4-PPantetheinyl_Trfase_dom_sf"/>
</dbReference>
<feature type="binding site" evidence="8">
    <location>
        <position position="56"/>
    </location>
    <ligand>
        <name>Mg(2+)</name>
        <dbReference type="ChEBI" id="CHEBI:18420"/>
    </ligand>
</feature>
<keyword evidence="1 8" id="KW-0444">Lipid biosynthesis</keyword>
<keyword evidence="2 8" id="KW-0808">Transferase</keyword>
<reference evidence="10 11" key="1">
    <citation type="submission" date="2019-10" db="EMBL/GenBank/DDBJ databases">
        <title>Georgenia wutianyii sp. nov. and Georgenia yuyongxinii sp. nov. isolated from plateau pika (Ochotona curzoniae) in the Qinghai-Tibet plateau of China.</title>
        <authorList>
            <person name="Tian Z."/>
        </authorList>
    </citation>
    <scope>NUCLEOTIDE SEQUENCE [LARGE SCALE GENOMIC DNA]</scope>
    <source>
        <strain evidence="10 11">JCM 19765</strain>
    </source>
</reference>
<keyword evidence="6 8" id="KW-0443">Lipid metabolism</keyword>
<organism evidence="10 11">
    <name type="scientific">Georgenia subflava</name>
    <dbReference type="NCBI Taxonomy" id="1622177"/>
    <lineage>
        <taxon>Bacteria</taxon>
        <taxon>Bacillati</taxon>
        <taxon>Actinomycetota</taxon>
        <taxon>Actinomycetes</taxon>
        <taxon>Micrococcales</taxon>
        <taxon>Bogoriellaceae</taxon>
        <taxon>Georgenia</taxon>
    </lineage>
</organism>
<evidence type="ECO:0000256" key="2">
    <source>
        <dbReference type="ARBA" id="ARBA00022679"/>
    </source>
</evidence>
<dbReference type="NCBIfam" id="TIGR00556">
    <property type="entry name" value="pantethn_trn"/>
    <property type="match status" value="1"/>
</dbReference>
<keyword evidence="4 8" id="KW-0276">Fatty acid metabolism</keyword>
<dbReference type="Proteomes" id="UP000437709">
    <property type="component" value="Unassembled WGS sequence"/>
</dbReference>
<accession>A0A6N7EFK8</accession>
<sequence>MMSSVVTTGVDLVDCARIARMLKEDTTFMDLAFTAAEQEDSKADPARLGARWAGKEAAMKALGQGIGAIAPLDIEIRRSENGAPTLELSGSAKARAHELGITDWSVALSHEGGFAVAFVIMMKGGLGV</sequence>
<comment type="similarity">
    <text evidence="8">Belongs to the P-Pant transferase superfamily. AcpS family.</text>
</comment>
<dbReference type="EC" id="2.7.8.7" evidence="8"/>
<dbReference type="NCBIfam" id="TIGR00516">
    <property type="entry name" value="acpS"/>
    <property type="match status" value="1"/>
</dbReference>
<comment type="catalytic activity">
    <reaction evidence="8">
        <text>apo-[ACP] + CoA = holo-[ACP] + adenosine 3',5'-bisphosphate + H(+)</text>
        <dbReference type="Rhea" id="RHEA:12068"/>
        <dbReference type="Rhea" id="RHEA-COMP:9685"/>
        <dbReference type="Rhea" id="RHEA-COMP:9690"/>
        <dbReference type="ChEBI" id="CHEBI:15378"/>
        <dbReference type="ChEBI" id="CHEBI:29999"/>
        <dbReference type="ChEBI" id="CHEBI:57287"/>
        <dbReference type="ChEBI" id="CHEBI:58343"/>
        <dbReference type="ChEBI" id="CHEBI:64479"/>
        <dbReference type="EC" id="2.7.8.7"/>
    </reaction>
</comment>
<keyword evidence="3 8" id="KW-0479">Metal-binding</keyword>
<dbReference type="Pfam" id="PF01648">
    <property type="entry name" value="ACPS"/>
    <property type="match status" value="1"/>
</dbReference>
<evidence type="ECO:0000256" key="3">
    <source>
        <dbReference type="ARBA" id="ARBA00022723"/>
    </source>
</evidence>
<evidence type="ECO:0000256" key="8">
    <source>
        <dbReference type="HAMAP-Rule" id="MF_00101"/>
    </source>
</evidence>
<dbReference type="InterPro" id="IPR008278">
    <property type="entry name" value="4-PPantetheinyl_Trfase_dom"/>
</dbReference>
<evidence type="ECO:0000259" key="9">
    <source>
        <dbReference type="Pfam" id="PF01648"/>
    </source>
</evidence>
<dbReference type="AlphaFoldDB" id="A0A6N7EFK8"/>
<keyword evidence="11" id="KW-1185">Reference proteome</keyword>